<sequence>MTQVKHPENESRIQPKSHLDREVTGSPKYGDVQKPSKPKRNHRRRSSGDWPSKSPDYENSPDEPPKMQVGRGKPRRGRRRSAEKQRERGKGERGRGRVREPIKRSRILTMNNFKMLNSKMTKGFQEGKNKETLDIQVLLIDMLKLLLLLGMIGTAS</sequence>
<protein>
    <submittedName>
        <fullName evidence="2">Uncharacterized protein</fullName>
    </submittedName>
</protein>
<evidence type="ECO:0000313" key="3">
    <source>
        <dbReference type="Proteomes" id="UP001163046"/>
    </source>
</evidence>
<organism evidence="2 3">
    <name type="scientific">Desmophyllum pertusum</name>
    <dbReference type="NCBI Taxonomy" id="174260"/>
    <lineage>
        <taxon>Eukaryota</taxon>
        <taxon>Metazoa</taxon>
        <taxon>Cnidaria</taxon>
        <taxon>Anthozoa</taxon>
        <taxon>Hexacorallia</taxon>
        <taxon>Scleractinia</taxon>
        <taxon>Caryophylliina</taxon>
        <taxon>Caryophylliidae</taxon>
        <taxon>Desmophyllum</taxon>
    </lineage>
</organism>
<evidence type="ECO:0000256" key="1">
    <source>
        <dbReference type="SAM" id="MobiDB-lite"/>
    </source>
</evidence>
<dbReference type="AlphaFoldDB" id="A0A9W9Y9P1"/>
<reference evidence="2" key="1">
    <citation type="submission" date="2023-01" db="EMBL/GenBank/DDBJ databases">
        <title>Genome assembly of the deep-sea coral Lophelia pertusa.</title>
        <authorList>
            <person name="Herrera S."/>
            <person name="Cordes E."/>
        </authorList>
    </citation>
    <scope>NUCLEOTIDE SEQUENCE</scope>
    <source>
        <strain evidence="2">USNM1676648</strain>
        <tissue evidence="2">Polyp</tissue>
    </source>
</reference>
<accession>A0A9W9Y9P1</accession>
<feature type="compositionally biased region" description="Basic and acidic residues" evidence="1">
    <location>
        <begin position="80"/>
        <end position="102"/>
    </location>
</feature>
<keyword evidence="3" id="KW-1185">Reference proteome</keyword>
<dbReference type="Proteomes" id="UP001163046">
    <property type="component" value="Unassembled WGS sequence"/>
</dbReference>
<dbReference type="EMBL" id="MU827801">
    <property type="protein sequence ID" value="KAJ7327413.1"/>
    <property type="molecule type" value="Genomic_DNA"/>
</dbReference>
<feature type="compositionally biased region" description="Basic and acidic residues" evidence="1">
    <location>
        <begin position="1"/>
        <end position="23"/>
    </location>
</feature>
<comment type="caution">
    <text evidence="2">The sequence shown here is derived from an EMBL/GenBank/DDBJ whole genome shotgun (WGS) entry which is preliminary data.</text>
</comment>
<proteinExistence type="predicted"/>
<feature type="compositionally biased region" description="Basic residues" evidence="1">
    <location>
        <begin position="36"/>
        <end position="45"/>
    </location>
</feature>
<name>A0A9W9Y9P1_9CNID</name>
<evidence type="ECO:0000313" key="2">
    <source>
        <dbReference type="EMBL" id="KAJ7327413.1"/>
    </source>
</evidence>
<gene>
    <name evidence="2" type="ORF">OS493_027104</name>
</gene>
<feature type="region of interest" description="Disordered" evidence="1">
    <location>
        <begin position="1"/>
        <end position="102"/>
    </location>
</feature>